<evidence type="ECO:0000256" key="3">
    <source>
        <dbReference type="ARBA" id="ARBA00022833"/>
    </source>
</evidence>
<evidence type="ECO:0000256" key="2">
    <source>
        <dbReference type="ARBA" id="ARBA00022771"/>
    </source>
</evidence>
<evidence type="ECO:0000256" key="4">
    <source>
        <dbReference type="PROSITE-ProRule" id="PRU00175"/>
    </source>
</evidence>
<evidence type="ECO:0000256" key="1">
    <source>
        <dbReference type="ARBA" id="ARBA00022723"/>
    </source>
</evidence>
<name>A0ABN8B3F6_CHISP</name>
<dbReference type="CDD" id="cd16514">
    <property type="entry name" value="RING-HC_LONFs_rpt2"/>
    <property type="match status" value="1"/>
</dbReference>
<keyword evidence="3" id="KW-0862">Zinc</keyword>
<dbReference type="Pfam" id="PF02190">
    <property type="entry name" value="LON_substr_bdg"/>
    <property type="match status" value="1"/>
</dbReference>
<dbReference type="PROSITE" id="PS50089">
    <property type="entry name" value="ZF_RING_2"/>
    <property type="match status" value="1"/>
</dbReference>
<dbReference type="Proteomes" id="UP001153292">
    <property type="component" value="Chromosome 2"/>
</dbReference>
<dbReference type="Gene3D" id="3.30.40.10">
    <property type="entry name" value="Zinc/RING finger domain, C3HC4 (zinc finger)"/>
    <property type="match status" value="1"/>
</dbReference>
<dbReference type="SUPFAM" id="SSF57850">
    <property type="entry name" value="RING/U-box"/>
    <property type="match status" value="1"/>
</dbReference>
<dbReference type="Gene3D" id="2.30.130.40">
    <property type="entry name" value="LON domain-like"/>
    <property type="match status" value="1"/>
</dbReference>
<dbReference type="EMBL" id="OU963895">
    <property type="protein sequence ID" value="CAH0401947.1"/>
    <property type="molecule type" value="Genomic_DNA"/>
</dbReference>
<accession>A0ABN8B3F6</accession>
<dbReference type="InterPro" id="IPR001841">
    <property type="entry name" value="Znf_RING"/>
</dbReference>
<keyword evidence="2 4" id="KW-0863">Zinc-finger</keyword>
<dbReference type="SMART" id="SM00464">
    <property type="entry name" value="LON"/>
    <property type="match status" value="1"/>
</dbReference>
<dbReference type="SMART" id="SM00184">
    <property type="entry name" value="RING"/>
    <property type="match status" value="2"/>
</dbReference>
<gene>
    <name evidence="8" type="ORF">CHILSU_LOCUS5184</name>
</gene>
<dbReference type="PROSITE" id="PS00518">
    <property type="entry name" value="ZF_RING_1"/>
    <property type="match status" value="1"/>
</dbReference>
<dbReference type="InterPro" id="IPR046336">
    <property type="entry name" value="Lon_prtase_N_sf"/>
</dbReference>
<dbReference type="InterPro" id="IPR015947">
    <property type="entry name" value="PUA-like_sf"/>
</dbReference>
<keyword evidence="1" id="KW-0479">Metal-binding</keyword>
<reference evidence="8" key="1">
    <citation type="submission" date="2021-12" db="EMBL/GenBank/DDBJ databases">
        <authorList>
            <person name="King R."/>
        </authorList>
    </citation>
    <scope>NUCLEOTIDE SEQUENCE</scope>
</reference>
<dbReference type="SUPFAM" id="SSF88697">
    <property type="entry name" value="PUA domain-like"/>
    <property type="match status" value="1"/>
</dbReference>
<protein>
    <recommendedName>
        <fullName evidence="10">RING-type domain-containing protein</fullName>
    </recommendedName>
</protein>
<dbReference type="InterPro" id="IPR013083">
    <property type="entry name" value="Znf_RING/FYVE/PHD"/>
</dbReference>
<dbReference type="InterPro" id="IPR003111">
    <property type="entry name" value="Lon_prtase_N"/>
</dbReference>
<evidence type="ECO:0000256" key="5">
    <source>
        <dbReference type="SAM" id="MobiDB-lite"/>
    </source>
</evidence>
<feature type="compositionally biased region" description="Polar residues" evidence="5">
    <location>
        <begin position="227"/>
        <end position="249"/>
    </location>
</feature>
<feature type="domain" description="Lon N-terminal" evidence="7">
    <location>
        <begin position="649"/>
        <end position="855"/>
    </location>
</feature>
<sequence>MSRQEHPRPENAVNDVLTWNSLQITSPRYLNLSLPSDVFPWTPLTDDTLLLDQLPVEMPLEPRNQGMYRSLERIYTERMDRYQPNYSSLRDEESVDQRTLIEAHGRRRSAIIKRPVRNHSINQEVYSNPVISDNDELQIITSNDGAGYPSRFTQWQADEPQIIITSDIQMQTDDGDANYEVTFTVNPSSTAGFSSSRRVRQIPHPEADGRRLYFVSSTDITSSSVSNAIPSYQNGHPANNVTDRGTQMSPEPYDNNEVYENNVTDLNPGNSENVALSLETLETINLDSESPDTQSLHPTNSREITREDLHSIKPMLNYFSPKSVGVSGLNAASFGPYEMHVHSAPVPALPAPTLEARQVANRVIRHARSNRTLDGRLLNCLDCDHIPVLPVTGQCGHTRCTMCIQNNGSCTCGVEAPTSLHVNTVVQYLIRKMLPHDLTQRDSPNSWRRDETLIVTADATCPSVMRRRRRVRIRRNLKYYVRIFPYINERMPMLPQDQFEYARRLVTLGRYRDAAPHFARVAASYIPLAHTARRLLAQLIVVLAEGRDPRRITRDLFKSVRLQSAASWIRTGDLECVLCYSPYTKPVTTPCGHTYCRTCIEQALDYRKACALCSRPLNDFNLATAKETTFVRAALEAIGAYGPPLPPDPDVIPIFVCTVAFPCISCPLLIFDPRYWLMIRRVLESGSRKFGMVAYDKDKDYSDYGTILEVCDCVQLQDGRSLLSTVGVSRFRVIERHVRDGCDVARIQPLTDITPTDEFVMLEMRLMGSQVLCKALVWLNSMNKTVRQEIETSFGQIPRSDDVNEDWCVSPDGPAWLWWLIAILPLRSEIKILILSTKNLLKRLMAVSRTLDAIDQVAITTTSTSDCEIRSALTNAEEWLERGS</sequence>
<evidence type="ECO:0000259" key="7">
    <source>
        <dbReference type="PROSITE" id="PS51787"/>
    </source>
</evidence>
<proteinExistence type="predicted"/>
<dbReference type="Pfam" id="PF13920">
    <property type="entry name" value="zf-C3HC4_3"/>
    <property type="match status" value="1"/>
</dbReference>
<dbReference type="PANTHER" id="PTHR23327:SF42">
    <property type="entry name" value="LON PEPTIDASE N-TERMINAL DOMAIN AND RING FINGER PROTEIN C14F5.10C"/>
    <property type="match status" value="1"/>
</dbReference>
<dbReference type="PROSITE" id="PS51787">
    <property type="entry name" value="LON_N"/>
    <property type="match status" value="1"/>
</dbReference>
<dbReference type="PANTHER" id="PTHR23327">
    <property type="entry name" value="RING FINGER PROTEIN 127"/>
    <property type="match status" value="1"/>
</dbReference>
<evidence type="ECO:0000313" key="8">
    <source>
        <dbReference type="EMBL" id="CAH0401947.1"/>
    </source>
</evidence>
<evidence type="ECO:0000313" key="9">
    <source>
        <dbReference type="Proteomes" id="UP001153292"/>
    </source>
</evidence>
<feature type="region of interest" description="Disordered" evidence="5">
    <location>
        <begin position="225"/>
        <end position="250"/>
    </location>
</feature>
<feature type="domain" description="RING-type" evidence="6">
    <location>
        <begin position="576"/>
        <end position="614"/>
    </location>
</feature>
<organism evidence="8 9">
    <name type="scientific">Chilo suppressalis</name>
    <name type="common">Asiatic rice borer moth</name>
    <dbReference type="NCBI Taxonomy" id="168631"/>
    <lineage>
        <taxon>Eukaryota</taxon>
        <taxon>Metazoa</taxon>
        <taxon>Ecdysozoa</taxon>
        <taxon>Arthropoda</taxon>
        <taxon>Hexapoda</taxon>
        <taxon>Insecta</taxon>
        <taxon>Pterygota</taxon>
        <taxon>Neoptera</taxon>
        <taxon>Endopterygota</taxon>
        <taxon>Lepidoptera</taxon>
        <taxon>Glossata</taxon>
        <taxon>Ditrysia</taxon>
        <taxon>Pyraloidea</taxon>
        <taxon>Crambidae</taxon>
        <taxon>Crambinae</taxon>
        <taxon>Chilo</taxon>
    </lineage>
</organism>
<evidence type="ECO:0000259" key="6">
    <source>
        <dbReference type="PROSITE" id="PS50089"/>
    </source>
</evidence>
<keyword evidence="9" id="KW-1185">Reference proteome</keyword>
<dbReference type="InterPro" id="IPR017907">
    <property type="entry name" value="Znf_RING_CS"/>
</dbReference>
<evidence type="ECO:0008006" key="10">
    <source>
        <dbReference type="Google" id="ProtNLM"/>
    </source>
</evidence>